<organism evidence="1 2">
    <name type="scientific">Arachidicoccus rhizosphaerae</name>
    <dbReference type="NCBI Taxonomy" id="551991"/>
    <lineage>
        <taxon>Bacteria</taxon>
        <taxon>Pseudomonadati</taxon>
        <taxon>Bacteroidota</taxon>
        <taxon>Chitinophagia</taxon>
        <taxon>Chitinophagales</taxon>
        <taxon>Chitinophagaceae</taxon>
        <taxon>Arachidicoccus</taxon>
    </lineage>
</organism>
<dbReference type="OrthoDB" id="1097772at2"/>
<sequence>MIYLKTFKKTVGDFLFGKGFTKKGNFYYLSFENLIIVIGFQKSNFSNGYYINIGYVITELNPNLLTPKDVDGDVRARFSIVLNEKKVDLFDLDNLNEDELINAIDDNIRCYVDGITSVEKLKLLLKENPVMLYQTKLVAKQLLKIE</sequence>
<dbReference type="AlphaFoldDB" id="A0A1H4D6P3"/>
<protein>
    <recommendedName>
        <fullName evidence="3">DUF4304 domain-containing protein</fullName>
    </recommendedName>
</protein>
<reference evidence="1 2" key="1">
    <citation type="submission" date="2016-10" db="EMBL/GenBank/DDBJ databases">
        <authorList>
            <person name="de Groot N.N."/>
        </authorList>
    </citation>
    <scope>NUCLEOTIDE SEQUENCE [LARGE SCALE GENOMIC DNA]</scope>
    <source>
        <strain evidence="1 2">Vu-144</strain>
    </source>
</reference>
<evidence type="ECO:0008006" key="3">
    <source>
        <dbReference type="Google" id="ProtNLM"/>
    </source>
</evidence>
<dbReference type="RefSeq" id="WP_091401583.1">
    <property type="nucleotide sequence ID" value="NZ_FNQY01000046.1"/>
</dbReference>
<evidence type="ECO:0000313" key="2">
    <source>
        <dbReference type="Proteomes" id="UP000199041"/>
    </source>
</evidence>
<dbReference type="EMBL" id="FNQY01000046">
    <property type="protein sequence ID" value="SEA68089.1"/>
    <property type="molecule type" value="Genomic_DNA"/>
</dbReference>
<keyword evidence="2" id="KW-1185">Reference proteome</keyword>
<accession>A0A1H4D6P3</accession>
<gene>
    <name evidence="1" type="ORF">SAMN05192529_1465</name>
</gene>
<dbReference type="Pfam" id="PF14137">
    <property type="entry name" value="DUF4304"/>
    <property type="match status" value="1"/>
</dbReference>
<name>A0A1H4D6P3_9BACT</name>
<dbReference type="STRING" id="551991.SAMN05192529_1465"/>
<dbReference type="InterPro" id="IPR025412">
    <property type="entry name" value="DUF4304"/>
</dbReference>
<dbReference type="Proteomes" id="UP000199041">
    <property type="component" value="Unassembled WGS sequence"/>
</dbReference>
<evidence type="ECO:0000313" key="1">
    <source>
        <dbReference type="EMBL" id="SEA68089.1"/>
    </source>
</evidence>
<proteinExistence type="predicted"/>